<feature type="region of interest" description="Disordered" evidence="1">
    <location>
        <begin position="140"/>
        <end position="229"/>
    </location>
</feature>
<name>A0AAV7EBN4_ARIFI</name>
<dbReference type="Proteomes" id="UP000825729">
    <property type="component" value="Unassembled WGS sequence"/>
</dbReference>
<reference evidence="2 3" key="1">
    <citation type="submission" date="2021-07" db="EMBL/GenBank/DDBJ databases">
        <title>The Aristolochia fimbriata genome: insights into angiosperm evolution, floral development and chemical biosynthesis.</title>
        <authorList>
            <person name="Jiao Y."/>
        </authorList>
    </citation>
    <scope>NUCLEOTIDE SEQUENCE [LARGE SCALE GENOMIC DNA]</scope>
    <source>
        <strain evidence="2">IBCAS-2021</strain>
        <tissue evidence="2">Leaf</tissue>
    </source>
</reference>
<evidence type="ECO:0000256" key="1">
    <source>
        <dbReference type="SAM" id="MobiDB-lite"/>
    </source>
</evidence>
<comment type="caution">
    <text evidence="2">The sequence shown here is derived from an EMBL/GenBank/DDBJ whole genome shotgun (WGS) entry which is preliminary data.</text>
</comment>
<keyword evidence="3" id="KW-1185">Reference proteome</keyword>
<dbReference type="EMBL" id="JAINDJ010000005">
    <property type="protein sequence ID" value="KAG9446143.1"/>
    <property type="molecule type" value="Genomic_DNA"/>
</dbReference>
<proteinExistence type="predicted"/>
<evidence type="ECO:0000313" key="3">
    <source>
        <dbReference type="Proteomes" id="UP000825729"/>
    </source>
</evidence>
<feature type="compositionally biased region" description="Low complexity" evidence="1">
    <location>
        <begin position="142"/>
        <end position="155"/>
    </location>
</feature>
<dbReference type="AlphaFoldDB" id="A0AAV7EBN4"/>
<feature type="compositionally biased region" description="Basic residues" evidence="1">
    <location>
        <begin position="211"/>
        <end position="229"/>
    </location>
</feature>
<gene>
    <name evidence="2" type="ORF">H6P81_012271</name>
</gene>
<sequence>MSSMLLVSLERPKPEDRALYHRGLHRRGREALEESRCYGQPSTHPRTCSQRLYMRWYLGATRRFIAPPPTEPAMLGCVRNVVERVNHRAALYPSSTHPHWRRLDKIVGRSCTPSTLGGSATSGGDVSHALVSLLTWSSQPETSSTTASCKASAYSSRRRLRVEDSTRFHRTAGLTVLDLPPESRHPDMEPSQPFEQPLGGRRSQSEPGRHPPIRRIYTRKRKRQLVHRA</sequence>
<protein>
    <submittedName>
        <fullName evidence="2">Uncharacterized protein</fullName>
    </submittedName>
</protein>
<organism evidence="2 3">
    <name type="scientific">Aristolochia fimbriata</name>
    <name type="common">White veined hardy Dutchman's pipe vine</name>
    <dbReference type="NCBI Taxonomy" id="158543"/>
    <lineage>
        <taxon>Eukaryota</taxon>
        <taxon>Viridiplantae</taxon>
        <taxon>Streptophyta</taxon>
        <taxon>Embryophyta</taxon>
        <taxon>Tracheophyta</taxon>
        <taxon>Spermatophyta</taxon>
        <taxon>Magnoliopsida</taxon>
        <taxon>Magnoliidae</taxon>
        <taxon>Piperales</taxon>
        <taxon>Aristolochiaceae</taxon>
        <taxon>Aristolochia</taxon>
    </lineage>
</organism>
<evidence type="ECO:0000313" key="2">
    <source>
        <dbReference type="EMBL" id="KAG9446143.1"/>
    </source>
</evidence>
<accession>A0AAV7EBN4</accession>